<feature type="compositionally biased region" description="Polar residues" evidence="1">
    <location>
        <begin position="545"/>
        <end position="554"/>
    </location>
</feature>
<feature type="compositionally biased region" description="Acidic residues" evidence="1">
    <location>
        <begin position="697"/>
        <end position="706"/>
    </location>
</feature>
<keyword evidence="3" id="KW-1185">Reference proteome</keyword>
<dbReference type="KEGG" id="mbr:MONBRDRAFT_25264"/>
<organism evidence="2 3">
    <name type="scientific">Monosiga brevicollis</name>
    <name type="common">Choanoflagellate</name>
    <dbReference type="NCBI Taxonomy" id="81824"/>
    <lineage>
        <taxon>Eukaryota</taxon>
        <taxon>Choanoflagellata</taxon>
        <taxon>Craspedida</taxon>
        <taxon>Salpingoecidae</taxon>
        <taxon>Monosiga</taxon>
    </lineage>
</organism>
<dbReference type="InParanoid" id="A9UYW4"/>
<dbReference type="RefSeq" id="XP_001745561.1">
    <property type="nucleotide sequence ID" value="XM_001745509.1"/>
</dbReference>
<feature type="region of interest" description="Disordered" evidence="1">
    <location>
        <begin position="968"/>
        <end position="1010"/>
    </location>
</feature>
<feature type="region of interest" description="Disordered" evidence="1">
    <location>
        <begin position="687"/>
        <end position="708"/>
    </location>
</feature>
<feature type="region of interest" description="Disordered" evidence="1">
    <location>
        <begin position="545"/>
        <end position="618"/>
    </location>
</feature>
<evidence type="ECO:0000313" key="2">
    <source>
        <dbReference type="EMBL" id="EDQ89532.1"/>
    </source>
</evidence>
<sequence>MGDGGEALACVAVAQLLDRGLVSLGTASGAWALAQQDPAFATRLAVVLAIQYLQPYDVTCRDLLLPEAVSRVIKRPSSLDRSNPDEGPSPPAQAGALATNPALENDSDMPARLQILQSLYVLLCLARIQHSAPLVKHVFLYWTQLRMGAIDMLYELEAHVLKRFSVEYSAQQALRDLGVATQQPMDAIKHDLLLLQVHLAAAKGRLAPLELRRTLLQLLTVPARHPGSIVHEDVVISMLTTGHTLFAQATACHHPSTMTGALRTLRELSHHCTTSWASLCFDHAWRTFHRHVYAPGLPAALSRFHARYLVVLDRAYAPSGLLTEDWTAVLTKTLRLGRQPKIIRMRACIMTILRAYLGDSSQARLLCRALHRAPGPRLEAAINRLTALWKQIAALEEEVALKRVRQVLTAILSDLLPEPELPERDLPDLSPLALLPELTVLTIDSSRAEDYIFQSRSPSVDTLAHGELVAGLEQFMVQGSPPVELPTTRELHVVAVGGDALVLTCLQACTLVEDNMRSHAGHAPTRFLLHVLPAGVDLIQAQLQSNGPESTQSRVAERAKSSAMVIEATPKRRSRRKSWQGEDWQTGMQVDLARPGAFSPADTPRRERSLTVSRDGLPNSLRLTTSAGAGLSAGATPISVVDAPADVAAHPLPAPTPLRAVAKTPASPGHKVTGVAAFATFPDGAKTDQAPARIATGDDDSDDDADNSALGLVARPQENVAQQAQDSAYAATSAPLRRANTRDRSAQFPDISEETDDADLDAEFALLRSAPVPSPPPATPKVQTAVNGPRPRIRNSARFSVTSMSSITPLWWAETGGWNSGAYRPPPSTSTTPERAPSPEAEASAASPTHLPAETLAPSPRAPAMERGLAVQMDKCSKLDVLRAFGCANPAFRRHAIRAPSYIFALLNVLARHSSPHSSAPSDRVSRPSLSPLAQALLKQVEHAAPGSTLDAVANLASGTLLGPAALSSHLDANRSPPASKTPKERGHQPSSAGRRPGLADPSGSATASSGVDGMHELLLHALEIACFAFPYLRMRLPVFQLEVVLRPDVSVSAAEPSGRVGRLTTRQTAQHVNAVEPLALHNERRVHTLLFTSGVQIQQTEHPLQLYFAQRDALGVARVRYTQQHCFYEHLQIHRELEASPAIFHSGEAPVSQLFLSMRLREHKAQRRVQVYSCHVEADPRHPFNVQVDHLTLTNVVQMRITPGVSCIT</sequence>
<dbReference type="AlphaFoldDB" id="A9UYW4"/>
<gene>
    <name evidence="2" type="ORF">MONBRDRAFT_25264</name>
</gene>
<proteinExistence type="predicted"/>
<feature type="compositionally biased region" description="Low complexity" evidence="1">
    <location>
        <begin position="829"/>
        <end position="849"/>
    </location>
</feature>
<dbReference type="GeneID" id="5890732"/>
<feature type="region of interest" description="Disordered" evidence="1">
    <location>
        <begin position="770"/>
        <end position="792"/>
    </location>
</feature>
<reference evidence="2 3" key="1">
    <citation type="journal article" date="2008" name="Nature">
        <title>The genome of the choanoflagellate Monosiga brevicollis and the origin of metazoans.</title>
        <authorList>
            <consortium name="JGI Sequencing"/>
            <person name="King N."/>
            <person name="Westbrook M.J."/>
            <person name="Young S.L."/>
            <person name="Kuo A."/>
            <person name="Abedin M."/>
            <person name="Chapman J."/>
            <person name="Fairclough S."/>
            <person name="Hellsten U."/>
            <person name="Isogai Y."/>
            <person name="Letunic I."/>
            <person name="Marr M."/>
            <person name="Pincus D."/>
            <person name="Putnam N."/>
            <person name="Rokas A."/>
            <person name="Wright K.J."/>
            <person name="Zuzow R."/>
            <person name="Dirks W."/>
            <person name="Good M."/>
            <person name="Goodstein D."/>
            <person name="Lemons D."/>
            <person name="Li W."/>
            <person name="Lyons J.B."/>
            <person name="Morris A."/>
            <person name="Nichols S."/>
            <person name="Richter D.J."/>
            <person name="Salamov A."/>
            <person name="Bork P."/>
            <person name="Lim W.A."/>
            <person name="Manning G."/>
            <person name="Miller W.T."/>
            <person name="McGinnis W."/>
            <person name="Shapiro H."/>
            <person name="Tjian R."/>
            <person name="Grigoriev I.V."/>
            <person name="Rokhsar D."/>
        </authorList>
    </citation>
    <scope>NUCLEOTIDE SEQUENCE [LARGE SCALE GENOMIC DNA]</scope>
    <source>
        <strain evidence="3">MX1 / ATCC 50154</strain>
    </source>
</reference>
<evidence type="ECO:0000256" key="1">
    <source>
        <dbReference type="SAM" id="MobiDB-lite"/>
    </source>
</evidence>
<dbReference type="EMBL" id="CH991550">
    <property type="protein sequence ID" value="EDQ89532.1"/>
    <property type="molecule type" value="Genomic_DNA"/>
</dbReference>
<dbReference type="Proteomes" id="UP000001357">
    <property type="component" value="Unassembled WGS sequence"/>
</dbReference>
<accession>A9UYW4</accession>
<feature type="region of interest" description="Disordered" evidence="1">
    <location>
        <begin position="725"/>
        <end position="745"/>
    </location>
</feature>
<feature type="region of interest" description="Disordered" evidence="1">
    <location>
        <begin position="76"/>
        <end position="97"/>
    </location>
</feature>
<feature type="region of interest" description="Disordered" evidence="1">
    <location>
        <begin position="822"/>
        <end position="860"/>
    </location>
</feature>
<name>A9UYW4_MONBE</name>
<evidence type="ECO:0000313" key="3">
    <source>
        <dbReference type="Proteomes" id="UP000001357"/>
    </source>
</evidence>
<protein>
    <submittedName>
        <fullName evidence="2">Uncharacterized protein</fullName>
    </submittedName>
</protein>